<evidence type="ECO:0000313" key="2">
    <source>
        <dbReference type="Proteomes" id="UP000189761"/>
    </source>
</evidence>
<gene>
    <name evidence="1" type="ORF">BWZ43_12215</name>
</gene>
<dbReference type="RefSeq" id="WP_078110254.1">
    <property type="nucleotide sequence ID" value="NZ_CP065424.1"/>
</dbReference>
<sequence>MELIPKREPQKITYKQVQEYVPEKMEMYENNLFFTEGERIKMLLILLQNVGLETMVKNLPIKTRKELEKVMEEIEMERKCKEIVEQVVSQFGRSLNMNHEYQYNKKKNTLFIYCHILDTDSLWFYRYFYDNKNDKFIEQEKQGLESADTVRRLMNK</sequence>
<keyword evidence="2" id="KW-1185">Reference proteome</keyword>
<dbReference type="EMBL" id="MTLA01000134">
    <property type="protein sequence ID" value="OOP68140.1"/>
    <property type="molecule type" value="Genomic_DNA"/>
</dbReference>
<protein>
    <submittedName>
        <fullName evidence="1">Uncharacterized protein</fullName>
    </submittedName>
</protein>
<reference evidence="1 2" key="1">
    <citation type="submission" date="2017-01" db="EMBL/GenBank/DDBJ databases">
        <title>Draft genome sequence of Bacillus oleronius.</title>
        <authorList>
            <person name="Allam M."/>
        </authorList>
    </citation>
    <scope>NUCLEOTIDE SEQUENCE [LARGE SCALE GENOMIC DNA]</scope>
    <source>
        <strain evidence="1 2">DSM 9356</strain>
    </source>
</reference>
<accession>A0A8E2LDK4</accession>
<comment type="caution">
    <text evidence="1">The sequence shown here is derived from an EMBL/GenBank/DDBJ whole genome shotgun (WGS) entry which is preliminary data.</text>
</comment>
<dbReference type="AlphaFoldDB" id="A0A8E2LDK4"/>
<proteinExistence type="predicted"/>
<evidence type="ECO:0000313" key="1">
    <source>
        <dbReference type="EMBL" id="OOP68140.1"/>
    </source>
</evidence>
<dbReference type="Proteomes" id="UP000189761">
    <property type="component" value="Unassembled WGS sequence"/>
</dbReference>
<organism evidence="1 2">
    <name type="scientific">Heyndrickxia oleronia</name>
    <dbReference type="NCBI Taxonomy" id="38875"/>
    <lineage>
        <taxon>Bacteria</taxon>
        <taxon>Bacillati</taxon>
        <taxon>Bacillota</taxon>
        <taxon>Bacilli</taxon>
        <taxon>Bacillales</taxon>
        <taxon>Bacillaceae</taxon>
        <taxon>Heyndrickxia</taxon>
    </lineage>
</organism>
<name>A0A8E2LDK4_9BACI</name>